<dbReference type="Proteomes" id="UP000199011">
    <property type="component" value="Unassembled WGS sequence"/>
</dbReference>
<organism evidence="1 2">
    <name type="scientific">Xenorhabdus japonica</name>
    <dbReference type="NCBI Taxonomy" id="53341"/>
    <lineage>
        <taxon>Bacteria</taxon>
        <taxon>Pseudomonadati</taxon>
        <taxon>Pseudomonadota</taxon>
        <taxon>Gammaproteobacteria</taxon>
        <taxon>Enterobacterales</taxon>
        <taxon>Morganellaceae</taxon>
        <taxon>Xenorhabdus</taxon>
    </lineage>
</organism>
<evidence type="ECO:0000313" key="2">
    <source>
        <dbReference type="Proteomes" id="UP000199011"/>
    </source>
</evidence>
<evidence type="ECO:0000313" key="1">
    <source>
        <dbReference type="EMBL" id="SFN82826.1"/>
    </source>
</evidence>
<sequence>MLIITLDLQMLKFTYSEGKYPLMFIDNYLTPYSKAIYK</sequence>
<protein>
    <submittedName>
        <fullName evidence="1">Uncharacterized protein</fullName>
    </submittedName>
</protein>
<reference evidence="2" key="1">
    <citation type="submission" date="2016-10" db="EMBL/GenBank/DDBJ databases">
        <authorList>
            <person name="Varghese N."/>
            <person name="Submissions S."/>
        </authorList>
    </citation>
    <scope>NUCLEOTIDE SEQUENCE [LARGE SCALE GENOMIC DNA]</scope>
    <source>
        <strain evidence="2">DSM 16522</strain>
    </source>
</reference>
<accession>A0A1I5C7H3</accession>
<dbReference type="EMBL" id="FOVO01000024">
    <property type="protein sequence ID" value="SFN82826.1"/>
    <property type="molecule type" value="Genomic_DNA"/>
</dbReference>
<gene>
    <name evidence="1" type="ORF">SAMN05421579_12453</name>
</gene>
<proteinExistence type="predicted"/>
<keyword evidence="2" id="KW-1185">Reference proteome</keyword>
<name>A0A1I5C7H3_9GAMM</name>
<dbReference type="AlphaFoldDB" id="A0A1I5C7H3"/>